<dbReference type="AlphaFoldDB" id="A0A7C5HP02"/>
<dbReference type="EMBL" id="DRTB01000245">
    <property type="protein sequence ID" value="HHE05056.1"/>
    <property type="molecule type" value="Genomic_DNA"/>
</dbReference>
<name>A0A7C5HP02_UNCW3</name>
<proteinExistence type="predicted"/>
<protein>
    <submittedName>
        <fullName evidence="1">Uncharacterized protein</fullName>
    </submittedName>
</protein>
<reference evidence="1" key="1">
    <citation type="journal article" date="2020" name="mSystems">
        <title>Genome- and Community-Level Interaction Insights into Carbon Utilization and Element Cycling Functions of Hydrothermarchaeota in Hydrothermal Sediment.</title>
        <authorList>
            <person name="Zhou Z."/>
            <person name="Liu Y."/>
            <person name="Xu W."/>
            <person name="Pan J."/>
            <person name="Luo Z.H."/>
            <person name="Li M."/>
        </authorList>
    </citation>
    <scope>NUCLEOTIDE SEQUENCE [LARGE SCALE GENOMIC DNA]</scope>
    <source>
        <strain evidence="1">HyVt-74</strain>
    </source>
</reference>
<gene>
    <name evidence="1" type="ORF">ENL19_03220</name>
</gene>
<comment type="caution">
    <text evidence="1">The sequence shown here is derived from an EMBL/GenBank/DDBJ whole genome shotgun (WGS) entry which is preliminary data.</text>
</comment>
<dbReference type="Proteomes" id="UP000886110">
    <property type="component" value="Unassembled WGS sequence"/>
</dbReference>
<evidence type="ECO:0000313" key="1">
    <source>
        <dbReference type="EMBL" id="HHE05056.1"/>
    </source>
</evidence>
<sequence>MLGNDMYRELNYGRWLLNRSKVNFYFPFVSGSIFEIGGDVLTDFGTGSGFVYIGRGLRYLYAPVNGIVSYGYQDIKTGDLALKQIFKVNKPLLKIERGISVFPLYFNNLYGSLGINLYEALSFTHKSAICEIDNLFSSDNGCIRLLLDFSLTMNATIFYDFPFLIRCGYIYAPMRGGVDRIYLSINYSLFNT</sequence>
<accession>A0A7C5HP02</accession>
<organism evidence="1">
    <name type="scientific">candidate division WOR-3 bacterium</name>
    <dbReference type="NCBI Taxonomy" id="2052148"/>
    <lineage>
        <taxon>Bacteria</taxon>
        <taxon>Bacteria division WOR-3</taxon>
    </lineage>
</organism>